<protein>
    <recommendedName>
        <fullName evidence="3">Rhodanese-related sulfurtransferase</fullName>
    </recommendedName>
</protein>
<dbReference type="Pfam" id="PF15580">
    <property type="entry name" value="Imm53"/>
    <property type="match status" value="1"/>
</dbReference>
<organism evidence="1 2">
    <name type="scientific">Adhaeretor mobilis</name>
    <dbReference type="NCBI Taxonomy" id="1930276"/>
    <lineage>
        <taxon>Bacteria</taxon>
        <taxon>Pseudomonadati</taxon>
        <taxon>Planctomycetota</taxon>
        <taxon>Planctomycetia</taxon>
        <taxon>Pirellulales</taxon>
        <taxon>Lacipirellulaceae</taxon>
        <taxon>Adhaeretor</taxon>
    </lineage>
</organism>
<sequence>MSVFADINDWYSAQCDGDWEHSYGVVIETLDNPGWWVKIDLRDTILEAAPYADYSIGDGDDDASWIQCKRDRMQWHGMGDPNRLEEILKRFLEWAKDRDDWLAVPDEADLKQRDDLELWELLGKSRGEEKCRLDDCQDWRIRHSVFCRIHHWEKVLKRRLPEGAA</sequence>
<evidence type="ECO:0000313" key="2">
    <source>
        <dbReference type="Proteomes" id="UP000319852"/>
    </source>
</evidence>
<dbReference type="KEGG" id="amob:HG15A2_45980"/>
<proteinExistence type="predicted"/>
<dbReference type="RefSeq" id="WP_145063313.1">
    <property type="nucleotide sequence ID" value="NZ_CP036263.1"/>
</dbReference>
<keyword evidence="2" id="KW-1185">Reference proteome</keyword>
<gene>
    <name evidence="1" type="ORF">HG15A2_45980</name>
</gene>
<dbReference type="InterPro" id="IPR028228">
    <property type="entry name" value="Imm53"/>
</dbReference>
<dbReference type="AlphaFoldDB" id="A0A517N291"/>
<evidence type="ECO:0008006" key="3">
    <source>
        <dbReference type="Google" id="ProtNLM"/>
    </source>
</evidence>
<dbReference type="OrthoDB" id="278308at2"/>
<dbReference type="EMBL" id="CP036263">
    <property type="protein sequence ID" value="QDT01256.1"/>
    <property type="molecule type" value="Genomic_DNA"/>
</dbReference>
<dbReference type="Proteomes" id="UP000319852">
    <property type="component" value="Chromosome"/>
</dbReference>
<name>A0A517N291_9BACT</name>
<evidence type="ECO:0000313" key="1">
    <source>
        <dbReference type="EMBL" id="QDT01256.1"/>
    </source>
</evidence>
<accession>A0A517N291</accession>
<reference evidence="1 2" key="1">
    <citation type="submission" date="2019-02" db="EMBL/GenBank/DDBJ databases">
        <title>Deep-cultivation of Planctomycetes and their phenomic and genomic characterization uncovers novel biology.</title>
        <authorList>
            <person name="Wiegand S."/>
            <person name="Jogler M."/>
            <person name="Boedeker C."/>
            <person name="Pinto D."/>
            <person name="Vollmers J."/>
            <person name="Rivas-Marin E."/>
            <person name="Kohn T."/>
            <person name="Peeters S.H."/>
            <person name="Heuer A."/>
            <person name="Rast P."/>
            <person name="Oberbeckmann S."/>
            <person name="Bunk B."/>
            <person name="Jeske O."/>
            <person name="Meyerdierks A."/>
            <person name="Storesund J.E."/>
            <person name="Kallscheuer N."/>
            <person name="Luecker S."/>
            <person name="Lage O.M."/>
            <person name="Pohl T."/>
            <person name="Merkel B.J."/>
            <person name="Hornburger P."/>
            <person name="Mueller R.-W."/>
            <person name="Bruemmer F."/>
            <person name="Labrenz M."/>
            <person name="Spormann A.M."/>
            <person name="Op den Camp H."/>
            <person name="Overmann J."/>
            <person name="Amann R."/>
            <person name="Jetten M.S.M."/>
            <person name="Mascher T."/>
            <person name="Medema M.H."/>
            <person name="Devos D.P."/>
            <person name="Kaster A.-K."/>
            <person name="Ovreas L."/>
            <person name="Rohde M."/>
            <person name="Galperin M.Y."/>
            <person name="Jogler C."/>
        </authorList>
    </citation>
    <scope>NUCLEOTIDE SEQUENCE [LARGE SCALE GENOMIC DNA]</scope>
    <source>
        <strain evidence="1 2">HG15A2</strain>
    </source>
</reference>